<dbReference type="CDD" id="cd02526">
    <property type="entry name" value="GT2_RfbF_like"/>
    <property type="match status" value="1"/>
</dbReference>
<accession>A0AAQ1GCB2</accession>
<organism evidence="4 5">
    <name type="scientific">Paraburkholderia tropica</name>
    <dbReference type="NCBI Taxonomy" id="92647"/>
    <lineage>
        <taxon>Bacteria</taxon>
        <taxon>Pseudomonadati</taxon>
        <taxon>Pseudomonadota</taxon>
        <taxon>Betaproteobacteria</taxon>
        <taxon>Burkholderiales</taxon>
        <taxon>Burkholderiaceae</taxon>
        <taxon>Paraburkholderia</taxon>
    </lineage>
</organism>
<dbReference type="AlphaFoldDB" id="A0AAQ1GCB2"/>
<evidence type="ECO:0000313" key="5">
    <source>
        <dbReference type="Proteomes" id="UP000183529"/>
    </source>
</evidence>
<sequence length="274" mass="31088">MLPCVVVDNTPSMRTGASLGLSASIEYVPNGENVGIATALNQGVEYLKRAGAEMALLFDQDSEPSDTLLAGLPAEIARANERGERVALVGPAYDDPRLRGTAPFVRFRYWKLERLVPQGSEPMDVDFLITSGSCINLRFWSEVGPMDDALFIDFVDLEWCVRAKQKGYHILGLPWLRMSHELGGEPVRIFGRAYPMHGPLRHYYQFRNVIALLKRSYIPWSWKTTELLKLPVRLVIYSFFPEQRSQHIRMALEGLRDGWMGRLGRYGDRSVPRS</sequence>
<comment type="similarity">
    <text evidence="1">Belongs to the glycosyltransferase 2 family.</text>
</comment>
<protein>
    <submittedName>
        <fullName evidence="4">Rhamnosyltransferase</fullName>
    </submittedName>
</protein>
<proteinExistence type="inferred from homology"/>
<reference evidence="4 5" key="1">
    <citation type="submission" date="2016-10" db="EMBL/GenBank/DDBJ databases">
        <authorList>
            <person name="Varghese N."/>
            <person name="Submissions S."/>
        </authorList>
    </citation>
    <scope>NUCLEOTIDE SEQUENCE [LARGE SCALE GENOMIC DNA]</scope>
    <source>
        <strain evidence="4 5">LMG 22274</strain>
    </source>
</reference>
<dbReference type="PANTHER" id="PTHR43179:SF12">
    <property type="entry name" value="GALACTOFURANOSYLTRANSFERASE GLFT2"/>
    <property type="match status" value="1"/>
</dbReference>
<dbReference type="Gene3D" id="3.90.550.10">
    <property type="entry name" value="Spore Coat Polysaccharide Biosynthesis Protein SpsA, Chain A"/>
    <property type="match status" value="1"/>
</dbReference>
<keyword evidence="2" id="KW-0328">Glycosyltransferase</keyword>
<dbReference type="PANTHER" id="PTHR43179">
    <property type="entry name" value="RHAMNOSYLTRANSFERASE WBBL"/>
    <property type="match status" value="1"/>
</dbReference>
<dbReference type="InterPro" id="IPR029044">
    <property type="entry name" value="Nucleotide-diphossugar_trans"/>
</dbReference>
<comment type="caution">
    <text evidence="4">The sequence shown here is derived from an EMBL/GenBank/DDBJ whole genome shotgun (WGS) entry which is preliminary data.</text>
</comment>
<keyword evidence="3" id="KW-0808">Transferase</keyword>
<evidence type="ECO:0000256" key="3">
    <source>
        <dbReference type="ARBA" id="ARBA00022679"/>
    </source>
</evidence>
<evidence type="ECO:0000256" key="2">
    <source>
        <dbReference type="ARBA" id="ARBA00022676"/>
    </source>
</evidence>
<dbReference type="GO" id="GO:0016757">
    <property type="term" value="F:glycosyltransferase activity"/>
    <property type="evidence" value="ECO:0007669"/>
    <property type="project" value="UniProtKB-KW"/>
</dbReference>
<evidence type="ECO:0000256" key="1">
    <source>
        <dbReference type="ARBA" id="ARBA00006739"/>
    </source>
</evidence>
<dbReference type="EMBL" id="FNZM01000002">
    <property type="protein sequence ID" value="SEJ10865.1"/>
    <property type="molecule type" value="Genomic_DNA"/>
</dbReference>
<name>A0AAQ1GCB2_9BURK</name>
<evidence type="ECO:0000313" key="4">
    <source>
        <dbReference type="EMBL" id="SEJ10865.1"/>
    </source>
</evidence>
<gene>
    <name evidence="4" type="ORF">SAMN05216550_102440</name>
</gene>
<dbReference type="SUPFAM" id="SSF53448">
    <property type="entry name" value="Nucleotide-diphospho-sugar transferases"/>
    <property type="match status" value="1"/>
</dbReference>
<dbReference type="Proteomes" id="UP000183529">
    <property type="component" value="Unassembled WGS sequence"/>
</dbReference>